<comment type="similarity">
    <text evidence="1">Belongs to the multicopper oxidase family.</text>
</comment>
<comment type="caution">
    <text evidence="8">The sequence shown here is derived from an EMBL/GenBank/DDBJ whole genome shotgun (WGS) entry which is preliminary data.</text>
</comment>
<dbReference type="InterPro" id="IPR011706">
    <property type="entry name" value="Cu-oxidase_C"/>
</dbReference>
<dbReference type="PANTHER" id="PTHR11709:SF394">
    <property type="entry name" value="FI03373P-RELATED"/>
    <property type="match status" value="1"/>
</dbReference>
<dbReference type="PROSITE" id="PS00080">
    <property type="entry name" value="MULTICOPPER_OXIDASE2"/>
    <property type="match status" value="1"/>
</dbReference>
<organism evidence="8 9">
    <name type="scientific">Ridgeia piscesae</name>
    <name type="common">Tubeworm</name>
    <dbReference type="NCBI Taxonomy" id="27915"/>
    <lineage>
        <taxon>Eukaryota</taxon>
        <taxon>Metazoa</taxon>
        <taxon>Spiralia</taxon>
        <taxon>Lophotrochozoa</taxon>
        <taxon>Annelida</taxon>
        <taxon>Polychaeta</taxon>
        <taxon>Sedentaria</taxon>
        <taxon>Canalipalpata</taxon>
        <taxon>Sabellida</taxon>
        <taxon>Siboglinidae</taxon>
        <taxon>Ridgeia</taxon>
    </lineage>
</organism>
<feature type="domain" description="LamG-like jellyroll fold" evidence="7">
    <location>
        <begin position="562"/>
        <end position="698"/>
    </location>
</feature>
<dbReference type="InterPro" id="IPR002355">
    <property type="entry name" value="Cu_oxidase_Cu_BS"/>
</dbReference>
<dbReference type="InterPro" id="IPR033138">
    <property type="entry name" value="Cu_oxidase_CS"/>
</dbReference>
<reference evidence="8" key="1">
    <citation type="journal article" date="2023" name="Mol. Biol. Evol.">
        <title>Third-Generation Sequencing Reveals the Adaptive Role of the Epigenome in Three Deep-Sea Polychaetes.</title>
        <authorList>
            <person name="Perez M."/>
            <person name="Aroh O."/>
            <person name="Sun Y."/>
            <person name="Lan Y."/>
            <person name="Juniper S.K."/>
            <person name="Young C.R."/>
            <person name="Angers B."/>
            <person name="Qian P.Y."/>
        </authorList>
    </citation>
    <scope>NUCLEOTIDE SEQUENCE</scope>
    <source>
        <strain evidence="8">R07B-5</strain>
    </source>
</reference>
<gene>
    <name evidence="8" type="ORF">NP493_1160g00045</name>
</gene>
<dbReference type="Proteomes" id="UP001209878">
    <property type="component" value="Unassembled WGS sequence"/>
</dbReference>
<evidence type="ECO:0000256" key="4">
    <source>
        <dbReference type="ARBA" id="ARBA00023002"/>
    </source>
</evidence>
<proteinExistence type="inferred from homology"/>
<dbReference type="InterPro" id="IPR001117">
    <property type="entry name" value="Cu-oxidase_2nd"/>
</dbReference>
<evidence type="ECO:0000313" key="9">
    <source>
        <dbReference type="Proteomes" id="UP001209878"/>
    </source>
</evidence>
<dbReference type="GO" id="GO:0016491">
    <property type="term" value="F:oxidoreductase activity"/>
    <property type="evidence" value="ECO:0007669"/>
    <property type="project" value="UniProtKB-KW"/>
</dbReference>
<dbReference type="Pfam" id="PF07731">
    <property type="entry name" value="Cu-oxidase_2"/>
    <property type="match status" value="1"/>
</dbReference>
<dbReference type="Pfam" id="PF13385">
    <property type="entry name" value="Laminin_G_3"/>
    <property type="match status" value="1"/>
</dbReference>
<keyword evidence="3" id="KW-0732">Signal</keyword>
<evidence type="ECO:0000256" key="1">
    <source>
        <dbReference type="ARBA" id="ARBA00010609"/>
    </source>
</evidence>
<protein>
    <recommendedName>
        <fullName evidence="7">LamG-like jellyroll fold domain-containing protein</fullName>
    </recommendedName>
</protein>
<accession>A0AAD9NJ44</accession>
<sequence>MLVVHRELPKLPEFLVSVQDWYHTPAGEADLSSPNRLRHTGTGEVYTSEDDRDMAIDNSEVTMRRYDGSLINGRGRWNNQPVPLTMFNVSSGQAYRFRVANTGCERGYLMSVDGHKLRVVALEGIEMAPLSVDSFIIFPGESLDFEMDASKSGGQYWMRAVTLRVGKGRNPQPDGVINGVKAIVRYGDVTGDAEPTSGPRDCTSAQPCRVFNCPFGGYPDSEHKICLKVSDAHIDVASDDFRTTYGLTEQPAVEHFLNWNGIVGSSMNARRFVFPSMPFYLDYKDHIMPCDVNTCDTKGCKCTHILDLPYNETIQMVFTNYNPINTEDLEHHPIHMHGHNFAVLAMGYPKFDSTTGRYVSPNTDIDCTNRLCSKAKWRTGREPALNLVDPPVRDVVIVPAGGYTVVRFRTTNPGFWLFHCHLEMHIMEGMNVVLRVAEDRVPFLPRNFPTCNVFDWTSEEFEWYQRKPPVTSLPPTAPTHPPVHDACTTYDPFPPSIGIKRKEITCFTFDDGFTGSSGEWVSNSGNVKRVNGDCVSGRCVYFPGVNSRLEVPRFSAAFDAWREFSLSFWLKNLEDGPSEIVTNGNCHTRDPPSLSVSGDWSGQLKVAMKARGGYQATATVAITLRQWHHVAVTWDGMTMTIYVDGTEATSRPLSGPKLASPACPLAFGKASGSRHGMLRPFSGYLDQICLYNAALTPAEVVMLKTTPSLTHLPT</sequence>
<dbReference type="PROSITE" id="PS00079">
    <property type="entry name" value="MULTICOPPER_OXIDASE1"/>
    <property type="match status" value="1"/>
</dbReference>
<dbReference type="GO" id="GO:0005886">
    <property type="term" value="C:plasma membrane"/>
    <property type="evidence" value="ECO:0007669"/>
    <property type="project" value="TreeGrafter"/>
</dbReference>
<name>A0AAD9NJ44_RIDPI</name>
<keyword evidence="5" id="KW-0186">Copper</keyword>
<evidence type="ECO:0000259" key="7">
    <source>
        <dbReference type="SMART" id="SM00560"/>
    </source>
</evidence>
<evidence type="ECO:0000256" key="3">
    <source>
        <dbReference type="ARBA" id="ARBA00022729"/>
    </source>
</evidence>
<dbReference type="InterPro" id="IPR013320">
    <property type="entry name" value="ConA-like_dom_sf"/>
</dbReference>
<dbReference type="InterPro" id="IPR045087">
    <property type="entry name" value="Cu-oxidase_fam"/>
</dbReference>
<evidence type="ECO:0000313" key="8">
    <source>
        <dbReference type="EMBL" id="KAK2170186.1"/>
    </source>
</evidence>
<keyword evidence="4" id="KW-0560">Oxidoreductase</keyword>
<evidence type="ECO:0000256" key="5">
    <source>
        <dbReference type="ARBA" id="ARBA00023008"/>
    </source>
</evidence>
<dbReference type="Gene3D" id="2.60.120.200">
    <property type="match status" value="1"/>
</dbReference>
<dbReference type="FunFam" id="2.60.40.420:FF:000045">
    <property type="entry name" value="Laccase 2"/>
    <property type="match status" value="1"/>
</dbReference>
<dbReference type="InterPro" id="IPR008972">
    <property type="entry name" value="Cupredoxin"/>
</dbReference>
<evidence type="ECO:0000256" key="6">
    <source>
        <dbReference type="ARBA" id="ARBA00023157"/>
    </source>
</evidence>
<dbReference type="Gene3D" id="2.60.40.420">
    <property type="entry name" value="Cupredoxins - blue copper proteins"/>
    <property type="match status" value="2"/>
</dbReference>
<keyword evidence="2" id="KW-0479">Metal-binding</keyword>
<keyword evidence="9" id="KW-1185">Reference proteome</keyword>
<dbReference type="SUPFAM" id="SSF49503">
    <property type="entry name" value="Cupredoxins"/>
    <property type="match status" value="2"/>
</dbReference>
<dbReference type="InterPro" id="IPR006558">
    <property type="entry name" value="LamG-like"/>
</dbReference>
<dbReference type="Pfam" id="PF00394">
    <property type="entry name" value="Cu-oxidase"/>
    <property type="match status" value="1"/>
</dbReference>
<evidence type="ECO:0000256" key="2">
    <source>
        <dbReference type="ARBA" id="ARBA00022723"/>
    </source>
</evidence>
<dbReference type="EMBL" id="JAODUO010001160">
    <property type="protein sequence ID" value="KAK2170186.1"/>
    <property type="molecule type" value="Genomic_DNA"/>
</dbReference>
<dbReference type="GO" id="GO:0006826">
    <property type="term" value="P:iron ion transport"/>
    <property type="evidence" value="ECO:0007669"/>
    <property type="project" value="TreeGrafter"/>
</dbReference>
<keyword evidence="6" id="KW-1015">Disulfide bond</keyword>
<dbReference type="SUPFAM" id="SSF49899">
    <property type="entry name" value="Concanavalin A-like lectins/glucanases"/>
    <property type="match status" value="1"/>
</dbReference>
<dbReference type="SMART" id="SM00560">
    <property type="entry name" value="LamGL"/>
    <property type="match status" value="1"/>
</dbReference>
<dbReference type="AlphaFoldDB" id="A0AAD9NJ44"/>
<dbReference type="CDD" id="cd13905">
    <property type="entry name" value="CuRO_3_tcLLC2_insect_like"/>
    <property type="match status" value="1"/>
</dbReference>
<dbReference type="GO" id="GO:0005507">
    <property type="term" value="F:copper ion binding"/>
    <property type="evidence" value="ECO:0007669"/>
    <property type="project" value="InterPro"/>
</dbReference>
<dbReference type="PANTHER" id="PTHR11709">
    <property type="entry name" value="MULTI-COPPER OXIDASE"/>
    <property type="match status" value="1"/>
</dbReference>